<dbReference type="GO" id="GO:0000285">
    <property type="term" value="F:1-phosphatidylinositol-3-phosphate 5-kinase activity"/>
    <property type="evidence" value="ECO:0007669"/>
    <property type="project" value="TreeGrafter"/>
</dbReference>
<dbReference type="GO" id="GO:0046854">
    <property type="term" value="P:phosphatidylinositol phosphate biosynthetic process"/>
    <property type="evidence" value="ECO:0007669"/>
    <property type="project" value="TreeGrafter"/>
</dbReference>
<dbReference type="AlphaFoldDB" id="A0AAD4SPJ5"/>
<evidence type="ECO:0000313" key="1">
    <source>
        <dbReference type="EMBL" id="KAI3915096.1"/>
    </source>
</evidence>
<dbReference type="InterPro" id="IPR027409">
    <property type="entry name" value="GroEL-like_apical_dom_sf"/>
</dbReference>
<keyword evidence="2" id="KW-1185">Reference proteome</keyword>
<reference evidence="1" key="1">
    <citation type="submission" date="2022-04" db="EMBL/GenBank/DDBJ databases">
        <title>A functionally conserved STORR gene fusion in Papaver species that diverged 16.8 million years ago.</title>
        <authorList>
            <person name="Catania T."/>
        </authorList>
    </citation>
    <scope>NUCLEOTIDE SEQUENCE</scope>
    <source>
        <strain evidence="1">S-188037</strain>
    </source>
</reference>
<dbReference type="Proteomes" id="UP001202328">
    <property type="component" value="Unassembled WGS sequence"/>
</dbReference>
<dbReference type="SUPFAM" id="SSF52029">
    <property type="entry name" value="GroEL apical domain-like"/>
    <property type="match status" value="1"/>
</dbReference>
<dbReference type="EMBL" id="JAJJMB010009193">
    <property type="protein sequence ID" value="KAI3915096.1"/>
    <property type="molecule type" value="Genomic_DNA"/>
</dbReference>
<evidence type="ECO:0000313" key="2">
    <source>
        <dbReference type="Proteomes" id="UP001202328"/>
    </source>
</evidence>
<comment type="caution">
    <text evidence="1">The sequence shown here is derived from an EMBL/GenBank/DDBJ whole genome shotgun (WGS) entry which is preliminary data.</text>
</comment>
<proteinExistence type="predicted"/>
<protein>
    <submittedName>
        <fullName evidence="1">Uncharacterized protein</fullName>
    </submittedName>
</protein>
<dbReference type="PANTHER" id="PTHR45748">
    <property type="entry name" value="1-PHOSPHATIDYLINOSITOL 3-PHOSPHATE 5-KINASE-RELATED"/>
    <property type="match status" value="1"/>
</dbReference>
<gene>
    <name evidence="1" type="ORF">MKW98_011995</name>
</gene>
<accession>A0AAD4SPJ5</accession>
<organism evidence="1 2">
    <name type="scientific">Papaver atlanticum</name>
    <dbReference type="NCBI Taxonomy" id="357466"/>
    <lineage>
        <taxon>Eukaryota</taxon>
        <taxon>Viridiplantae</taxon>
        <taxon>Streptophyta</taxon>
        <taxon>Embryophyta</taxon>
        <taxon>Tracheophyta</taxon>
        <taxon>Spermatophyta</taxon>
        <taxon>Magnoliopsida</taxon>
        <taxon>Ranunculales</taxon>
        <taxon>Papaveraceae</taxon>
        <taxon>Papaveroideae</taxon>
        <taxon>Papaver</taxon>
    </lineage>
</organism>
<dbReference type="PANTHER" id="PTHR45748:SF7">
    <property type="entry name" value="1-PHOSPHATIDYLINOSITOL 3-PHOSPHATE 5-KINASE-RELATED"/>
    <property type="match status" value="1"/>
</dbReference>
<dbReference type="GO" id="GO:0010008">
    <property type="term" value="C:endosome membrane"/>
    <property type="evidence" value="ECO:0007669"/>
    <property type="project" value="TreeGrafter"/>
</dbReference>
<sequence>MEKIQEDYWIPTYAYQITKTSCTISHIAKEKYAYSPLKRLLIFGLSGEVFKYLESMVVHIMWLLNIVVKGVVCKKNVSNWRLTSNIEKPRFPILGGAFEYQWVPNRLSSFDTLLQQVGNMVACFRYVSIDVHSVYLPPSKLDFSYGNPEWLQKEVNQVVDRAELLFIGVLNALRQIVIKRIGTISVKVAESRRRIGDPEELLQKEKVEFEETDHLKMAIAKIVAHHPNVLLRVARCTGAQIVPSIDHLSTQKPGYCEAFHVEKFLEAHGSAGQGGKKLVKTLMFFEGCPKPLGCTVQ</sequence>
<name>A0AAD4SPJ5_9MAGN</name>
<dbReference type="Gene3D" id="3.50.7.10">
    <property type="entry name" value="GroEL"/>
    <property type="match status" value="1"/>
</dbReference>